<dbReference type="RefSeq" id="WP_136383443.1">
    <property type="nucleotide sequence ID" value="NZ_SSOD01000002.1"/>
</dbReference>
<evidence type="ECO:0000313" key="2">
    <source>
        <dbReference type="EMBL" id="THF64254.1"/>
    </source>
</evidence>
<dbReference type="EMBL" id="SSOD01000002">
    <property type="protein sequence ID" value="THF64254.1"/>
    <property type="molecule type" value="Genomic_DNA"/>
</dbReference>
<keyword evidence="3" id="KW-1185">Reference proteome</keyword>
<name>A0A4S4AW48_9RHOO</name>
<organism evidence="2 3">
    <name type="scientific">Pseudothauera rhizosphaerae</name>
    <dbReference type="NCBI Taxonomy" id="2565932"/>
    <lineage>
        <taxon>Bacteria</taxon>
        <taxon>Pseudomonadati</taxon>
        <taxon>Pseudomonadota</taxon>
        <taxon>Betaproteobacteria</taxon>
        <taxon>Rhodocyclales</taxon>
        <taxon>Zoogloeaceae</taxon>
        <taxon>Pseudothauera</taxon>
    </lineage>
</organism>
<feature type="region of interest" description="Disordered" evidence="1">
    <location>
        <begin position="225"/>
        <end position="280"/>
    </location>
</feature>
<feature type="compositionally biased region" description="Low complexity" evidence="1">
    <location>
        <begin position="351"/>
        <end position="370"/>
    </location>
</feature>
<proteinExistence type="predicted"/>
<sequence length="686" mass="71798">MYGLRSIIERGRAQELANGGRVRGPGTGTSDSIKATVPEGSYIMPADSTAQVGLGFGLPKRPTKANPDDAPKLGLRRNGVPVNLSNGEHALSPEQVQDIGAKVLDAVRDATHVPAPKLGLRPFLADGGKVKAQERGFGLPGYKPPAPAKQNTDGSGFGLKRPPPQEQPKLGLPDYATVARWLSEKDENGANPICDLYARAKEAQEANAPKLGFGPTSVLARTKAERQSFADGGAVEDDPERRRFAGGFGQPATAPSASRTPSTEATSTQSAGGLPGWADRNVLPVTRNALDTAARDAEQRWQSGDYSGAIGRTVRGAAETVGSLPLDAYEYARRGVEAVAPAARGLTAGLAGAPSPAPATASKAVSASPAGTQPATSAPARGIAPFNAADLTDQQRNTAGDIYRESWQRQAPGGLRRAGGDATALYNAEQQVRGTGITARRGANGVMEFSGTDVTRSPAGAFTEGVDLNSANERMARANAIRGETTAIRDQINFNAGGGGLSRQKTNEEIVRDMLTGPSRSGRQVAAGLIRGQQEDAQAIARLGLDQERAAGEAETRGFQTQQQRNIAALQDRIVNPKSAADAALASRSLAAIQGKEPQNAQVIYNEELINPAQPMAGTRRVPMILNRDGTASVVTPRAAPKALPNGVSRDAAIQSARRALESGYNREAVLARLGEYGLSFEDIAR</sequence>
<dbReference type="OrthoDB" id="7032350at2"/>
<accession>A0A4S4AW48</accession>
<gene>
    <name evidence="2" type="ORF">E6O51_02745</name>
</gene>
<dbReference type="Proteomes" id="UP000307956">
    <property type="component" value="Unassembled WGS sequence"/>
</dbReference>
<feature type="compositionally biased region" description="Polar residues" evidence="1">
    <location>
        <begin position="253"/>
        <end position="271"/>
    </location>
</feature>
<feature type="region of interest" description="Disordered" evidence="1">
    <location>
        <begin position="138"/>
        <end position="171"/>
    </location>
</feature>
<dbReference type="AlphaFoldDB" id="A0A4S4AW48"/>
<reference evidence="2 3" key="1">
    <citation type="submission" date="2019-04" db="EMBL/GenBank/DDBJ databases">
        <title>Azoarcus rhizosphaerae sp. nov. isolated from rhizosphere of Ficus religiosa.</title>
        <authorList>
            <person name="Lin S.-Y."/>
            <person name="Hameed A."/>
            <person name="Hsu Y.-H."/>
            <person name="Young C.-C."/>
        </authorList>
    </citation>
    <scope>NUCLEOTIDE SEQUENCE [LARGE SCALE GENOMIC DNA]</scope>
    <source>
        <strain evidence="2 3">CC-YHH848</strain>
    </source>
</reference>
<comment type="caution">
    <text evidence="2">The sequence shown here is derived from an EMBL/GenBank/DDBJ whole genome shotgun (WGS) entry which is preliminary data.</text>
</comment>
<protein>
    <submittedName>
        <fullName evidence="2">Uncharacterized protein</fullName>
    </submittedName>
</protein>
<feature type="region of interest" description="Disordered" evidence="1">
    <location>
        <begin position="56"/>
        <end position="75"/>
    </location>
</feature>
<evidence type="ECO:0000313" key="3">
    <source>
        <dbReference type="Proteomes" id="UP000307956"/>
    </source>
</evidence>
<evidence type="ECO:0000256" key="1">
    <source>
        <dbReference type="SAM" id="MobiDB-lite"/>
    </source>
</evidence>
<feature type="region of interest" description="Disordered" evidence="1">
    <location>
        <begin position="351"/>
        <end position="394"/>
    </location>
</feature>